<feature type="modified residue" description="N6-(pyridoxal phosphate)lysine" evidence="10">
    <location>
        <position position="669"/>
    </location>
</feature>
<evidence type="ECO:0000256" key="8">
    <source>
        <dbReference type="ARBA" id="ARBA00023277"/>
    </source>
</evidence>
<dbReference type="InterPro" id="IPR035090">
    <property type="entry name" value="Pyridoxal_P_attach_site"/>
</dbReference>
<keyword evidence="7 10" id="KW-0663">Pyridoxal phosphate</keyword>
<keyword evidence="13" id="KW-1185">Reference proteome</keyword>
<dbReference type="NCBIfam" id="TIGR02093">
    <property type="entry name" value="P_ylase"/>
    <property type="match status" value="1"/>
</dbReference>
<dbReference type="GO" id="GO:0005737">
    <property type="term" value="C:cytoplasm"/>
    <property type="evidence" value="ECO:0007669"/>
    <property type="project" value="TreeGrafter"/>
</dbReference>
<evidence type="ECO:0000256" key="9">
    <source>
        <dbReference type="ARBA" id="ARBA00025174"/>
    </source>
</evidence>
<reference evidence="12" key="1">
    <citation type="submission" date="2023-07" db="EMBL/GenBank/DDBJ databases">
        <title>Genomic Encyclopedia of Type Strains, Phase IV (KMG-IV): sequencing the most valuable type-strain genomes for metagenomic binning, comparative biology and taxonomic classification.</title>
        <authorList>
            <person name="Goeker M."/>
        </authorList>
    </citation>
    <scope>NUCLEOTIDE SEQUENCE</scope>
    <source>
        <strain evidence="12">DSM 24202</strain>
    </source>
</reference>
<dbReference type="CDD" id="cd04300">
    <property type="entry name" value="GT35_Glycogen_Phosphorylase"/>
    <property type="match status" value="1"/>
</dbReference>
<evidence type="ECO:0000256" key="7">
    <source>
        <dbReference type="ARBA" id="ARBA00022898"/>
    </source>
</evidence>
<comment type="function">
    <text evidence="11">Allosteric enzyme that catalyzes the rate-limiting step in glycogen catabolism, the phosphorolytic cleavage of glycogen to produce glucose-1-phosphate, and plays a central role in maintaining cellular and organismal glucose homeostasis.</text>
</comment>
<proteinExistence type="inferred from homology"/>
<dbReference type="InterPro" id="IPR000811">
    <property type="entry name" value="Glyco_trans_35"/>
</dbReference>
<accession>A0AAE3VGM5</accession>
<organism evidence="12 13">
    <name type="scientific">Oligosphaera ethanolica</name>
    <dbReference type="NCBI Taxonomy" id="760260"/>
    <lineage>
        <taxon>Bacteria</taxon>
        <taxon>Pseudomonadati</taxon>
        <taxon>Lentisphaerota</taxon>
        <taxon>Oligosphaeria</taxon>
        <taxon>Oligosphaerales</taxon>
        <taxon>Oligosphaeraceae</taxon>
        <taxon>Oligosphaera</taxon>
    </lineage>
</organism>
<comment type="caution">
    <text evidence="12">The sequence shown here is derived from an EMBL/GenBank/DDBJ whole genome shotgun (WGS) entry which is preliminary data.</text>
</comment>
<dbReference type="PIRSF" id="PIRSF000460">
    <property type="entry name" value="Pprylas_GlgP"/>
    <property type="match status" value="1"/>
</dbReference>
<keyword evidence="8 11" id="KW-0119">Carbohydrate metabolism</keyword>
<evidence type="ECO:0000256" key="11">
    <source>
        <dbReference type="RuleBase" id="RU000587"/>
    </source>
</evidence>
<comment type="similarity">
    <text evidence="3 11">Belongs to the glycogen phosphorylase family.</text>
</comment>
<evidence type="ECO:0000256" key="3">
    <source>
        <dbReference type="ARBA" id="ARBA00006047"/>
    </source>
</evidence>
<evidence type="ECO:0000256" key="1">
    <source>
        <dbReference type="ARBA" id="ARBA00001275"/>
    </source>
</evidence>
<evidence type="ECO:0000256" key="6">
    <source>
        <dbReference type="ARBA" id="ARBA00022679"/>
    </source>
</evidence>
<dbReference type="Gene3D" id="3.40.50.2000">
    <property type="entry name" value="Glycogen Phosphorylase B"/>
    <property type="match status" value="2"/>
</dbReference>
<comment type="function">
    <text evidence="9">Phosphorylase is an important allosteric enzyme in carbohydrate metabolism. Enzymes from different sources differ in their regulatory mechanisms and in their natural substrates. However, all known phosphorylases share catalytic and structural properties.</text>
</comment>
<dbReference type="GO" id="GO:0030170">
    <property type="term" value="F:pyridoxal phosphate binding"/>
    <property type="evidence" value="ECO:0007669"/>
    <property type="project" value="InterPro"/>
</dbReference>
<dbReference type="EC" id="2.4.1.1" evidence="11"/>
<protein>
    <recommendedName>
        <fullName evidence="11">Alpha-1,4 glucan phosphorylase</fullName>
        <ecNumber evidence="11">2.4.1.1</ecNumber>
    </recommendedName>
</protein>
<evidence type="ECO:0000256" key="2">
    <source>
        <dbReference type="ARBA" id="ARBA00001933"/>
    </source>
</evidence>
<dbReference type="PROSITE" id="PS00102">
    <property type="entry name" value="PHOSPHORYLASE"/>
    <property type="match status" value="1"/>
</dbReference>
<comment type="cofactor">
    <cofactor evidence="2 11">
        <name>pyridoxal 5'-phosphate</name>
        <dbReference type="ChEBI" id="CHEBI:597326"/>
    </cofactor>
</comment>
<dbReference type="FunFam" id="3.40.50.2000:FF:000005">
    <property type="entry name" value="Alpha-1,4 glucan phosphorylase"/>
    <property type="match status" value="1"/>
</dbReference>
<dbReference type="FunFam" id="3.40.50.2000:FF:000002">
    <property type="entry name" value="Alpha-1,4 glucan phosphorylase"/>
    <property type="match status" value="1"/>
</dbReference>
<evidence type="ECO:0000256" key="5">
    <source>
        <dbReference type="ARBA" id="ARBA00022676"/>
    </source>
</evidence>
<evidence type="ECO:0000256" key="10">
    <source>
        <dbReference type="PIRSR" id="PIRSR000460-1"/>
    </source>
</evidence>
<dbReference type="Proteomes" id="UP001238163">
    <property type="component" value="Unassembled WGS sequence"/>
</dbReference>
<name>A0AAE3VGM5_9BACT</name>
<dbReference type="EMBL" id="JAUSVL010000001">
    <property type="protein sequence ID" value="MDQ0289911.1"/>
    <property type="molecule type" value="Genomic_DNA"/>
</dbReference>
<sequence>MTDKKVSAGQPRIRMDADGLRDDFEWHLRYTLAASPDELTDLERYLAFSFAIRDRLVERWINTQDAYRHANVRQVYYLSLEFLIGRLLTTYVQNLQLEKEAKKVLSDKEISWEKIRDVETDAGLGNGGLGRLAACFMDSMATMKLPCMGYGLRYDYGIFKQKIVNGAQVEEPDNWRRNGYSWEIKRPKLSVHVQFGGQAVIVDIHGRKVWRWSPSERVIGVPFDLPVVAYGGKNVNTVRLWSAQADNEFDFEDFNRGSYIEAVETKVIAENLTKVLYPNDDNDQGKELRLRQQYFFVACTLRDIIRNFRANNDDWRRLPEKVFIQLNDTHPTLVIPELMRILLDEEDMPWDDAWHIVCECVGYTNHTVLPEALERWGLPLFARMLPRHMQIIFEINSRFLRFVSSHYPGDINRLRRMSIIEEGNVQKVCMANLALIGAKKVNGVAKIHSEILKNDIFRDFAELWPDKFTNVTNGITPRRWLLKANPGLAALISKNIGNAWISNLAELKKLKPLADDNGFLDEFYAVKQQNKVALAKVIKDTLNLVVDPESIFDVQVKRMHEYKRQLLLTLYIIMLYNRLVENPGMDIHPRTFIFSGKSAPGYATAKLVIRLIHGVSELINNHPSIRKKLTVAFLPDYRVSLAEAIIPAANLSEQISLAGTEASGTGNMKLMLNGALTIGTMDGANVEIHEEVGDDNIFIFGLRANDVPTFRRTYSPLDVYNHDLEIQHVLENIRKNVFSMLTPGIFDPLLRNLLDQGDYYMHLADLREYANTQDKVDALYRKRREWDRRAVINVASAGKFSSDRAIAEYAKNIWNLQPFDIPDDKP</sequence>
<dbReference type="Pfam" id="PF00343">
    <property type="entry name" value="Phosphorylase"/>
    <property type="match status" value="1"/>
</dbReference>
<dbReference type="PANTHER" id="PTHR11468:SF3">
    <property type="entry name" value="GLYCOGEN PHOSPHORYLASE, LIVER FORM"/>
    <property type="match status" value="1"/>
</dbReference>
<evidence type="ECO:0000256" key="4">
    <source>
        <dbReference type="ARBA" id="ARBA00022600"/>
    </source>
</evidence>
<keyword evidence="6 11" id="KW-0808">Transferase</keyword>
<evidence type="ECO:0000313" key="12">
    <source>
        <dbReference type="EMBL" id="MDQ0289911.1"/>
    </source>
</evidence>
<dbReference type="AlphaFoldDB" id="A0AAE3VGM5"/>
<evidence type="ECO:0000313" key="13">
    <source>
        <dbReference type="Proteomes" id="UP001238163"/>
    </source>
</evidence>
<dbReference type="PANTHER" id="PTHR11468">
    <property type="entry name" value="GLYCOGEN PHOSPHORYLASE"/>
    <property type="match status" value="1"/>
</dbReference>
<gene>
    <name evidence="12" type="ORF">J3R75_002018</name>
</gene>
<comment type="catalytic activity">
    <reaction evidence="1 11">
        <text>[(1-&gt;4)-alpha-D-glucosyl](n) + phosphate = [(1-&gt;4)-alpha-D-glucosyl](n-1) + alpha-D-glucose 1-phosphate</text>
        <dbReference type="Rhea" id="RHEA:41732"/>
        <dbReference type="Rhea" id="RHEA-COMP:9584"/>
        <dbReference type="Rhea" id="RHEA-COMP:9586"/>
        <dbReference type="ChEBI" id="CHEBI:15444"/>
        <dbReference type="ChEBI" id="CHEBI:43474"/>
        <dbReference type="ChEBI" id="CHEBI:58601"/>
        <dbReference type="EC" id="2.4.1.1"/>
    </reaction>
</comment>
<dbReference type="InterPro" id="IPR011833">
    <property type="entry name" value="Glycg_phsphrylas"/>
</dbReference>
<dbReference type="SUPFAM" id="SSF53756">
    <property type="entry name" value="UDP-Glycosyltransferase/glycogen phosphorylase"/>
    <property type="match status" value="1"/>
</dbReference>
<keyword evidence="4" id="KW-0321">Glycogen metabolism</keyword>
<dbReference type="GO" id="GO:0005980">
    <property type="term" value="P:glycogen catabolic process"/>
    <property type="evidence" value="ECO:0007669"/>
    <property type="project" value="TreeGrafter"/>
</dbReference>
<keyword evidence="5 11" id="KW-0328">Glycosyltransferase</keyword>
<dbReference type="RefSeq" id="WP_307261350.1">
    <property type="nucleotide sequence ID" value="NZ_JAUSVL010000001.1"/>
</dbReference>
<dbReference type="GO" id="GO:0008184">
    <property type="term" value="F:glycogen phosphorylase activity"/>
    <property type="evidence" value="ECO:0007669"/>
    <property type="project" value="InterPro"/>
</dbReference>